<keyword evidence="2" id="KW-1185">Reference proteome</keyword>
<dbReference type="OrthoDB" id="2803783at2759"/>
<dbReference type="EMBL" id="JH687445">
    <property type="protein sequence ID" value="EIM79018.1"/>
    <property type="molecule type" value="Genomic_DNA"/>
</dbReference>
<accession>R7RW78</accession>
<evidence type="ECO:0000313" key="2">
    <source>
        <dbReference type="Proteomes" id="UP000053927"/>
    </source>
</evidence>
<reference evidence="2" key="1">
    <citation type="journal article" date="2012" name="Science">
        <title>The Paleozoic origin of enzymatic lignin decomposition reconstructed from 31 fungal genomes.</title>
        <authorList>
            <person name="Floudas D."/>
            <person name="Binder M."/>
            <person name="Riley R."/>
            <person name="Barry K."/>
            <person name="Blanchette R.A."/>
            <person name="Henrissat B."/>
            <person name="Martinez A.T."/>
            <person name="Otillar R."/>
            <person name="Spatafora J.W."/>
            <person name="Yadav J.S."/>
            <person name="Aerts A."/>
            <person name="Benoit I."/>
            <person name="Boyd A."/>
            <person name="Carlson A."/>
            <person name="Copeland A."/>
            <person name="Coutinho P.M."/>
            <person name="de Vries R.P."/>
            <person name="Ferreira P."/>
            <person name="Findley K."/>
            <person name="Foster B."/>
            <person name="Gaskell J."/>
            <person name="Glotzer D."/>
            <person name="Gorecki P."/>
            <person name="Heitman J."/>
            <person name="Hesse C."/>
            <person name="Hori C."/>
            <person name="Igarashi K."/>
            <person name="Jurgens J.A."/>
            <person name="Kallen N."/>
            <person name="Kersten P."/>
            <person name="Kohler A."/>
            <person name="Kuees U."/>
            <person name="Kumar T.K.A."/>
            <person name="Kuo A."/>
            <person name="LaButti K."/>
            <person name="Larrondo L.F."/>
            <person name="Lindquist E."/>
            <person name="Ling A."/>
            <person name="Lombard V."/>
            <person name="Lucas S."/>
            <person name="Lundell T."/>
            <person name="Martin R."/>
            <person name="McLaughlin D.J."/>
            <person name="Morgenstern I."/>
            <person name="Morin E."/>
            <person name="Murat C."/>
            <person name="Nagy L.G."/>
            <person name="Nolan M."/>
            <person name="Ohm R.A."/>
            <person name="Patyshakuliyeva A."/>
            <person name="Rokas A."/>
            <person name="Ruiz-Duenas F.J."/>
            <person name="Sabat G."/>
            <person name="Salamov A."/>
            <person name="Samejima M."/>
            <person name="Schmutz J."/>
            <person name="Slot J.C."/>
            <person name="St John F."/>
            <person name="Stenlid J."/>
            <person name="Sun H."/>
            <person name="Sun S."/>
            <person name="Syed K."/>
            <person name="Tsang A."/>
            <person name="Wiebenga A."/>
            <person name="Young D."/>
            <person name="Pisabarro A."/>
            <person name="Eastwood D.C."/>
            <person name="Martin F."/>
            <person name="Cullen D."/>
            <person name="Grigoriev I.V."/>
            <person name="Hibbett D.S."/>
        </authorList>
    </citation>
    <scope>NUCLEOTIDE SEQUENCE [LARGE SCALE GENOMIC DNA]</scope>
    <source>
        <strain evidence="2">FP-91666</strain>
    </source>
</reference>
<evidence type="ECO:0000313" key="1">
    <source>
        <dbReference type="EMBL" id="EIM79018.1"/>
    </source>
</evidence>
<proteinExistence type="predicted"/>
<organism evidence="1 2">
    <name type="scientific">Stereum hirsutum (strain FP-91666)</name>
    <name type="common">White-rot fungus</name>
    <dbReference type="NCBI Taxonomy" id="721885"/>
    <lineage>
        <taxon>Eukaryota</taxon>
        <taxon>Fungi</taxon>
        <taxon>Dikarya</taxon>
        <taxon>Basidiomycota</taxon>
        <taxon>Agaricomycotina</taxon>
        <taxon>Agaricomycetes</taxon>
        <taxon>Russulales</taxon>
        <taxon>Stereaceae</taxon>
        <taxon>Stereum</taxon>
    </lineage>
</organism>
<gene>
    <name evidence="1" type="ORF">STEHIDRAFT_27781</name>
</gene>
<dbReference type="OMA" id="RTNDEAW"/>
<name>R7RW78_STEHR</name>
<feature type="non-terminal residue" evidence="1">
    <location>
        <position position="89"/>
    </location>
</feature>
<dbReference type="KEGG" id="shs:STEHIDRAFT_27781"/>
<protein>
    <submittedName>
        <fullName evidence="1">Uncharacterized protein</fullName>
    </submittedName>
</protein>
<sequence>LLTDGRPEEYQGWLKGKRQYSAIPGIDWLIDFAEAQRTWYRNMQPSWRCGGDLDWPPKHARTEGEINWGGMVKGGLNGFSLVLVGMVWW</sequence>
<feature type="non-terminal residue" evidence="1">
    <location>
        <position position="1"/>
    </location>
</feature>
<dbReference type="Proteomes" id="UP000053927">
    <property type="component" value="Unassembled WGS sequence"/>
</dbReference>
<dbReference type="GeneID" id="18804379"/>
<dbReference type="AlphaFoldDB" id="R7RW78"/>
<dbReference type="RefSeq" id="XP_007311884.1">
    <property type="nucleotide sequence ID" value="XM_007311822.1"/>
</dbReference>